<proteinExistence type="predicted"/>
<dbReference type="Proteomes" id="UP001303889">
    <property type="component" value="Unassembled WGS sequence"/>
</dbReference>
<feature type="region of interest" description="Disordered" evidence="1">
    <location>
        <begin position="309"/>
        <end position="345"/>
    </location>
</feature>
<sequence>MAPNPKTVIRRLFRNDKGKASPPLFVQLRSLTASDASKPSLANLNGDTLDLLVECLHNFDPRGLKALSLVCSALYHRSRYVQLRDFSVDFNKDHIEAPVRLLSQTGLLPAVHTLRIQLSLLDRFFDQPDPFPQDNGRRQRLARELSAWNQLGHLIPQMPSLRHLHWTGLVLPGPVLDHLCKNPQIQLHLYIDITENARDYLDRALLKASSCRSVMADFLKPVLLSCRQIRTLALDISVPRTGCVELGHDTHYCGIGFTSEALPPLEDLSIAGYPWGQQSAHNTGYNYQDYPSPDDGTKMEYWARHMDCSSPSKKSTSTPTSPSPTASSSSSPPSPTPSPPSPCPATLALHSPTLRRLTIHTVPPSTTDLAALRDGLPNLTTLTLVGAREAEAWPQEALGVLAGFRSLEDVTLWFGLGPPMTPLKPYLTVSAAAEMFTYLRGWEARRLRRLGVYAGLEKKPRIGFSFSLNRDRGEWNGTRFVCEMEGEVGPGGALGATRGLKLNQRGNERLRRVAAGVEMAEWEKRDARFLVALRGPITEAAWMAWTDVMWNSPRKVDEFEGVRGKAWQN</sequence>
<protein>
    <submittedName>
        <fullName evidence="2">Uncharacterized protein</fullName>
    </submittedName>
</protein>
<evidence type="ECO:0000313" key="2">
    <source>
        <dbReference type="EMBL" id="KAK3897473.1"/>
    </source>
</evidence>
<name>A0AAN6MCJ3_9PEZI</name>
<gene>
    <name evidence="2" type="ORF">C8A05DRAFT_38975</name>
</gene>
<evidence type="ECO:0000256" key="1">
    <source>
        <dbReference type="SAM" id="MobiDB-lite"/>
    </source>
</evidence>
<feature type="compositionally biased region" description="Pro residues" evidence="1">
    <location>
        <begin position="332"/>
        <end position="343"/>
    </location>
</feature>
<dbReference type="EMBL" id="MU856156">
    <property type="protein sequence ID" value="KAK3897473.1"/>
    <property type="molecule type" value="Genomic_DNA"/>
</dbReference>
<reference evidence="2" key="2">
    <citation type="submission" date="2023-05" db="EMBL/GenBank/DDBJ databases">
        <authorList>
            <consortium name="Lawrence Berkeley National Laboratory"/>
            <person name="Steindorff A."/>
            <person name="Hensen N."/>
            <person name="Bonometti L."/>
            <person name="Westerberg I."/>
            <person name="Brannstrom I.O."/>
            <person name="Guillou S."/>
            <person name="Cros-Aarteil S."/>
            <person name="Calhoun S."/>
            <person name="Haridas S."/>
            <person name="Kuo A."/>
            <person name="Mondo S."/>
            <person name="Pangilinan J."/>
            <person name="Riley R."/>
            <person name="Labutti K."/>
            <person name="Andreopoulos B."/>
            <person name="Lipzen A."/>
            <person name="Chen C."/>
            <person name="Yanf M."/>
            <person name="Daum C."/>
            <person name="Ng V."/>
            <person name="Clum A."/>
            <person name="Ohm R."/>
            <person name="Martin F."/>
            <person name="Silar P."/>
            <person name="Natvig D."/>
            <person name="Lalanne C."/>
            <person name="Gautier V."/>
            <person name="Ament-Velasquez S.L."/>
            <person name="Kruys A."/>
            <person name="Hutchinson M.I."/>
            <person name="Powell A.J."/>
            <person name="Barry K."/>
            <person name="Miller A.N."/>
            <person name="Grigoriev I.V."/>
            <person name="Debuchy R."/>
            <person name="Gladieux P."/>
            <person name="Thoren M.H."/>
            <person name="Johannesson H."/>
        </authorList>
    </citation>
    <scope>NUCLEOTIDE SEQUENCE</scope>
    <source>
        <strain evidence="2">CBS 103.79</strain>
    </source>
</reference>
<evidence type="ECO:0000313" key="3">
    <source>
        <dbReference type="Proteomes" id="UP001303889"/>
    </source>
</evidence>
<dbReference type="SUPFAM" id="SSF52047">
    <property type="entry name" value="RNI-like"/>
    <property type="match status" value="1"/>
</dbReference>
<feature type="compositionally biased region" description="Low complexity" evidence="1">
    <location>
        <begin position="309"/>
        <end position="331"/>
    </location>
</feature>
<comment type="caution">
    <text evidence="2">The sequence shown here is derived from an EMBL/GenBank/DDBJ whole genome shotgun (WGS) entry which is preliminary data.</text>
</comment>
<keyword evidence="3" id="KW-1185">Reference proteome</keyword>
<reference evidence="2" key="1">
    <citation type="journal article" date="2023" name="Mol. Phylogenet. Evol.">
        <title>Genome-scale phylogeny and comparative genomics of the fungal order Sordariales.</title>
        <authorList>
            <person name="Hensen N."/>
            <person name="Bonometti L."/>
            <person name="Westerberg I."/>
            <person name="Brannstrom I.O."/>
            <person name="Guillou S."/>
            <person name="Cros-Aarteil S."/>
            <person name="Calhoun S."/>
            <person name="Haridas S."/>
            <person name="Kuo A."/>
            <person name="Mondo S."/>
            <person name="Pangilinan J."/>
            <person name="Riley R."/>
            <person name="LaButti K."/>
            <person name="Andreopoulos B."/>
            <person name="Lipzen A."/>
            <person name="Chen C."/>
            <person name="Yan M."/>
            <person name="Daum C."/>
            <person name="Ng V."/>
            <person name="Clum A."/>
            <person name="Steindorff A."/>
            <person name="Ohm R.A."/>
            <person name="Martin F."/>
            <person name="Silar P."/>
            <person name="Natvig D.O."/>
            <person name="Lalanne C."/>
            <person name="Gautier V."/>
            <person name="Ament-Velasquez S.L."/>
            <person name="Kruys A."/>
            <person name="Hutchinson M.I."/>
            <person name="Powell A.J."/>
            <person name="Barry K."/>
            <person name="Miller A.N."/>
            <person name="Grigoriev I.V."/>
            <person name="Debuchy R."/>
            <person name="Gladieux P."/>
            <person name="Hiltunen Thoren M."/>
            <person name="Johannesson H."/>
        </authorList>
    </citation>
    <scope>NUCLEOTIDE SEQUENCE</scope>
    <source>
        <strain evidence="2">CBS 103.79</strain>
    </source>
</reference>
<dbReference type="AlphaFoldDB" id="A0AAN6MCJ3"/>
<accession>A0AAN6MCJ3</accession>
<organism evidence="2 3">
    <name type="scientific">Staphylotrichum tortipilum</name>
    <dbReference type="NCBI Taxonomy" id="2831512"/>
    <lineage>
        <taxon>Eukaryota</taxon>
        <taxon>Fungi</taxon>
        <taxon>Dikarya</taxon>
        <taxon>Ascomycota</taxon>
        <taxon>Pezizomycotina</taxon>
        <taxon>Sordariomycetes</taxon>
        <taxon>Sordariomycetidae</taxon>
        <taxon>Sordariales</taxon>
        <taxon>Chaetomiaceae</taxon>
        <taxon>Staphylotrichum</taxon>
    </lineage>
</organism>